<dbReference type="InterPro" id="IPR017853">
    <property type="entry name" value="GH"/>
</dbReference>
<dbReference type="InterPro" id="IPR051816">
    <property type="entry name" value="Glycosyl_Hydrolase_31"/>
</dbReference>
<evidence type="ECO:0000259" key="6">
    <source>
        <dbReference type="Pfam" id="PF21365"/>
    </source>
</evidence>
<dbReference type="SUPFAM" id="SSF51445">
    <property type="entry name" value="(Trans)glycosidases"/>
    <property type="match status" value="1"/>
</dbReference>
<evidence type="ECO:0000259" key="3">
    <source>
        <dbReference type="Pfam" id="PF01055"/>
    </source>
</evidence>
<dbReference type="Pfam" id="PF13802">
    <property type="entry name" value="Gal_mutarotas_2"/>
    <property type="match status" value="1"/>
</dbReference>
<dbReference type="CDD" id="cd06591">
    <property type="entry name" value="GH31_xylosidase_XylS"/>
    <property type="match status" value="1"/>
</dbReference>
<dbReference type="PANTHER" id="PTHR43863">
    <property type="entry name" value="HYDROLASE, PUTATIVE (AFU_ORTHOLOGUE AFUA_1G03140)-RELATED"/>
    <property type="match status" value="1"/>
</dbReference>
<name>A0A9D2R0J6_9FIRM</name>
<dbReference type="Proteomes" id="UP000823851">
    <property type="component" value="Unassembled WGS sequence"/>
</dbReference>
<feature type="domain" description="Glycoside hydrolase family 31 TIM barrel" evidence="3">
    <location>
        <begin position="263"/>
        <end position="600"/>
    </location>
</feature>
<organism evidence="7 8">
    <name type="scientific">Candidatus Eisenbergiella stercorigallinarum</name>
    <dbReference type="NCBI Taxonomy" id="2838557"/>
    <lineage>
        <taxon>Bacteria</taxon>
        <taxon>Bacillati</taxon>
        <taxon>Bacillota</taxon>
        <taxon>Clostridia</taxon>
        <taxon>Lachnospirales</taxon>
        <taxon>Lachnospiraceae</taxon>
        <taxon>Eisenbergiella</taxon>
    </lineage>
</organism>
<evidence type="ECO:0000313" key="7">
    <source>
        <dbReference type="EMBL" id="HJD31820.1"/>
    </source>
</evidence>
<dbReference type="AlphaFoldDB" id="A0A9D2R0J6"/>
<keyword evidence="2" id="KW-0326">Glycosidase</keyword>
<dbReference type="InterPro" id="IPR033403">
    <property type="entry name" value="DUF5110"/>
</dbReference>
<accession>A0A9D2R0J6</accession>
<dbReference type="GO" id="GO:0004553">
    <property type="term" value="F:hydrolase activity, hydrolyzing O-glycosyl compounds"/>
    <property type="evidence" value="ECO:0007669"/>
    <property type="project" value="InterPro"/>
</dbReference>
<feature type="domain" description="Glycosyl hydrolase family 31 C-terminal" evidence="6">
    <location>
        <begin position="610"/>
        <end position="707"/>
    </location>
</feature>
<dbReference type="EMBL" id="DWUW01000219">
    <property type="protein sequence ID" value="HJD31820.1"/>
    <property type="molecule type" value="Genomic_DNA"/>
</dbReference>
<dbReference type="InterPro" id="IPR025887">
    <property type="entry name" value="Glyco_hydro_31_N_dom"/>
</dbReference>
<dbReference type="InterPro" id="IPR011013">
    <property type="entry name" value="Gal_mutarotase_sf_dom"/>
</dbReference>
<evidence type="ECO:0000256" key="2">
    <source>
        <dbReference type="RuleBase" id="RU361185"/>
    </source>
</evidence>
<proteinExistence type="inferred from homology"/>
<comment type="similarity">
    <text evidence="1 2">Belongs to the glycosyl hydrolase 31 family.</text>
</comment>
<dbReference type="CDD" id="cd14752">
    <property type="entry name" value="GH31_N"/>
    <property type="match status" value="1"/>
</dbReference>
<reference evidence="7" key="2">
    <citation type="submission" date="2021-04" db="EMBL/GenBank/DDBJ databases">
        <authorList>
            <person name="Gilroy R."/>
        </authorList>
    </citation>
    <scope>NUCLEOTIDE SEQUENCE</scope>
    <source>
        <strain evidence="7">ChiHjej8B7-25341</strain>
    </source>
</reference>
<dbReference type="InterPro" id="IPR013780">
    <property type="entry name" value="Glyco_hydro_b"/>
</dbReference>
<dbReference type="InterPro" id="IPR000322">
    <property type="entry name" value="Glyco_hydro_31_TIM"/>
</dbReference>
<comment type="caution">
    <text evidence="7">The sequence shown here is derived from an EMBL/GenBank/DDBJ whole genome shotgun (WGS) entry which is preliminary data.</text>
</comment>
<sequence length="792" mass="90414">MLTVSVKKRDQIVSAERIGDSLLIRTQRGLLRLEPKRADIVRVRYTRRDSFAEQTGIGICEDRGFSGWSFEEGEEGIRVATDRLTLQVSRSDAAIRYLDADGKLLLAEREKDPRELEEFDSYRIPEGGSVTAEEVATADGVKKMVREVQKEFDKKLYHTRLHLTFQEKECLYGLGQDEEGVLDLRGTVQYLHQANRKIAVPFLISNRNYGLLFATGSPAVFQDTQYGSYFYTEADPEMDYYFIAGENLDQVIGGYRYLTGKAALLPQWAYGYIQSQERYETQEEILSVAEGYRKRDLGLDALVLDWLSWEDGKWGQKSFDRKRFPDVQDMTDRLHEEGIHFMISIWPNMSESCENYREFREQGKLLPASDVYDAFREDARQLYWKQAEEGLFRYGVDAWWCDSSEPFTPEWARMVKPEPADMYEAFVKEAGLRIPAERCNAYGLVHAQAIYEGQRGSGSPKRVANLTRNGYTGQQRYGTILWSGDIEASWERYRKQIAAGLNFCAAGLPYWTLDIGAFFVKRGEPWYWTGDYEKGMEDLGYQELYTRWFQYGAFLPVFRGHGTDVRREMWMLNGPDSCFYDAAVKASRLRYLLMPYIYSLAGAVWREDASIMRLLAFDFASDEKACGCKDQYLFGKSLMVCPVTEPMYYGVDSVPLTGRPKTRTVYLPSGTDWYDFHTGRRYAGGQSIEADAPIDRIPLYVRAGSILPVAARPGKNVKETLAGDVTLLVYPGADAAFTLYEDAGDGYGYETGEYATTRAVWQEETGKLTVESPQSPSGWSGSGREYTWKVVG</sequence>
<dbReference type="Gene3D" id="3.20.20.80">
    <property type="entry name" value="Glycosidases"/>
    <property type="match status" value="1"/>
</dbReference>
<reference evidence="7" key="1">
    <citation type="journal article" date="2021" name="PeerJ">
        <title>Extensive microbial diversity within the chicken gut microbiome revealed by metagenomics and culture.</title>
        <authorList>
            <person name="Gilroy R."/>
            <person name="Ravi A."/>
            <person name="Getino M."/>
            <person name="Pursley I."/>
            <person name="Horton D.L."/>
            <person name="Alikhan N.F."/>
            <person name="Baker D."/>
            <person name="Gharbi K."/>
            <person name="Hall N."/>
            <person name="Watson M."/>
            <person name="Adriaenssens E.M."/>
            <person name="Foster-Nyarko E."/>
            <person name="Jarju S."/>
            <person name="Secka A."/>
            <person name="Antonio M."/>
            <person name="Oren A."/>
            <person name="Chaudhuri R.R."/>
            <person name="La Ragione R."/>
            <person name="Hildebrand F."/>
            <person name="Pallen M.J."/>
        </authorList>
    </citation>
    <scope>NUCLEOTIDE SEQUENCE</scope>
    <source>
        <strain evidence="7">ChiHjej8B7-25341</strain>
    </source>
</reference>
<protein>
    <submittedName>
        <fullName evidence="7">Glycoside hydrolase family 31 protein</fullName>
    </submittedName>
</protein>
<dbReference type="Gene3D" id="2.60.40.1760">
    <property type="entry name" value="glycosyl hydrolase (family 31)"/>
    <property type="match status" value="1"/>
</dbReference>
<evidence type="ECO:0000259" key="5">
    <source>
        <dbReference type="Pfam" id="PF17137"/>
    </source>
</evidence>
<dbReference type="PANTHER" id="PTHR43863:SF2">
    <property type="entry name" value="MALTASE-GLUCOAMYLASE"/>
    <property type="match status" value="1"/>
</dbReference>
<dbReference type="SUPFAM" id="SSF74650">
    <property type="entry name" value="Galactose mutarotase-like"/>
    <property type="match status" value="1"/>
</dbReference>
<dbReference type="GO" id="GO:0005975">
    <property type="term" value="P:carbohydrate metabolic process"/>
    <property type="evidence" value="ECO:0007669"/>
    <property type="project" value="InterPro"/>
</dbReference>
<feature type="domain" description="Glycoside hydrolase family 31 N-terminal" evidence="4">
    <location>
        <begin position="32"/>
        <end position="218"/>
    </location>
</feature>
<feature type="domain" description="DUF5110" evidence="5">
    <location>
        <begin position="725"/>
        <end position="792"/>
    </location>
</feature>
<dbReference type="Pfam" id="PF17137">
    <property type="entry name" value="DUF5110"/>
    <property type="match status" value="1"/>
</dbReference>
<evidence type="ECO:0000313" key="8">
    <source>
        <dbReference type="Proteomes" id="UP000823851"/>
    </source>
</evidence>
<evidence type="ECO:0000256" key="1">
    <source>
        <dbReference type="ARBA" id="ARBA00007806"/>
    </source>
</evidence>
<keyword evidence="2 7" id="KW-0378">Hydrolase</keyword>
<gene>
    <name evidence="7" type="ORF">H9912_07750</name>
</gene>
<dbReference type="GO" id="GO:0030246">
    <property type="term" value="F:carbohydrate binding"/>
    <property type="evidence" value="ECO:0007669"/>
    <property type="project" value="InterPro"/>
</dbReference>
<evidence type="ECO:0000259" key="4">
    <source>
        <dbReference type="Pfam" id="PF13802"/>
    </source>
</evidence>
<dbReference type="Gene3D" id="2.60.40.1180">
    <property type="entry name" value="Golgi alpha-mannosidase II"/>
    <property type="match status" value="2"/>
</dbReference>
<dbReference type="Pfam" id="PF21365">
    <property type="entry name" value="Glyco_hydro_31_3rd"/>
    <property type="match status" value="1"/>
</dbReference>
<dbReference type="Pfam" id="PF01055">
    <property type="entry name" value="Glyco_hydro_31_2nd"/>
    <property type="match status" value="1"/>
</dbReference>
<dbReference type="SUPFAM" id="SSF51011">
    <property type="entry name" value="Glycosyl hydrolase domain"/>
    <property type="match status" value="1"/>
</dbReference>
<dbReference type="InterPro" id="IPR048395">
    <property type="entry name" value="Glyco_hydro_31_C"/>
</dbReference>